<organism evidence="1 2">
    <name type="scientific">Dubosiella muris</name>
    <dbReference type="NCBI Taxonomy" id="3038133"/>
    <lineage>
        <taxon>Bacteria</taxon>
        <taxon>Bacillati</taxon>
        <taxon>Bacillota</taxon>
        <taxon>Erysipelotrichia</taxon>
        <taxon>Erysipelotrichales</taxon>
        <taxon>Erysipelotrichaceae</taxon>
        <taxon>Dubosiella</taxon>
    </lineage>
</organism>
<evidence type="ECO:0000313" key="1">
    <source>
        <dbReference type="EMBL" id="TGY65902.1"/>
    </source>
</evidence>
<gene>
    <name evidence="1" type="ORF">E5336_06920</name>
</gene>
<dbReference type="Proteomes" id="UP000308836">
    <property type="component" value="Unassembled WGS sequence"/>
</dbReference>
<accession>A0AC61R6W9</accession>
<evidence type="ECO:0000313" key="2">
    <source>
        <dbReference type="Proteomes" id="UP000308836"/>
    </source>
</evidence>
<sequence>MKLLACAAMALSFAGCSDKGGGASVGIIQYAEHPALDNAHEGFVEGLKENGYDAEDGTVTIDYKNAQGDQSNNKTIANTFVNNNVDLIYAVATPAAQASANETKDIPIVISAVTDPATSGLVKSNDKPDTNVTGTSDLTPVDAQLDLLKQLVPDAKTIAIMYCNAEDNSAFQADLAKKKAKELGLDVVEATVTDSNQIQQVTESLVGKVDAIYVPTDNLLAEGMASLTQVANENGIPTIVGEEGMVQNGGLATYGIDYFELGKMAGKQAADILKGEKDPAEMAIEYLPGEKCELTINKTTAGKLGIEIPETLESDAVIIE</sequence>
<name>A0AC61R6W9_9FIRM</name>
<reference evidence="1" key="1">
    <citation type="submission" date="2019-04" db="EMBL/GenBank/DDBJ databases">
        <title>Microbes associate with the intestines of laboratory mice.</title>
        <authorList>
            <person name="Navarre W."/>
            <person name="Wong E."/>
            <person name="Huang K."/>
            <person name="Tropini C."/>
            <person name="Ng K."/>
            <person name="Yu B."/>
        </authorList>
    </citation>
    <scope>NUCLEOTIDE SEQUENCE</scope>
    <source>
        <strain evidence="1">NM09_H32</strain>
    </source>
</reference>
<protein>
    <submittedName>
        <fullName evidence="1">ABC transporter substrate-binding protein</fullName>
    </submittedName>
</protein>
<proteinExistence type="predicted"/>
<keyword evidence="2" id="KW-1185">Reference proteome</keyword>
<comment type="caution">
    <text evidence="1">The sequence shown here is derived from an EMBL/GenBank/DDBJ whole genome shotgun (WGS) entry which is preliminary data.</text>
</comment>
<dbReference type="EMBL" id="SRYG01000012">
    <property type="protein sequence ID" value="TGY65902.1"/>
    <property type="molecule type" value="Genomic_DNA"/>
</dbReference>